<dbReference type="Gene3D" id="3.60.21.10">
    <property type="match status" value="1"/>
</dbReference>
<dbReference type="SUPFAM" id="SSF56300">
    <property type="entry name" value="Metallo-dependent phosphatases"/>
    <property type="match status" value="1"/>
</dbReference>
<evidence type="ECO:0000313" key="2">
    <source>
        <dbReference type="Proteomes" id="UP000762676"/>
    </source>
</evidence>
<gene>
    <name evidence="1" type="ORF">ElyMa_002230900</name>
</gene>
<dbReference type="Proteomes" id="UP000762676">
    <property type="component" value="Unassembled WGS sequence"/>
</dbReference>
<dbReference type="PANTHER" id="PTHR45867:SF3">
    <property type="entry name" value="ACID PHOSPHATASE TYPE 7"/>
    <property type="match status" value="1"/>
</dbReference>
<dbReference type="InterPro" id="IPR029052">
    <property type="entry name" value="Metallo-depent_PP-like"/>
</dbReference>
<dbReference type="PANTHER" id="PTHR45867">
    <property type="entry name" value="PURPLE ACID PHOSPHATASE"/>
    <property type="match status" value="1"/>
</dbReference>
<comment type="caution">
    <text evidence="1">The sequence shown here is derived from an EMBL/GenBank/DDBJ whole genome shotgun (WGS) entry which is preliminary data.</text>
</comment>
<keyword evidence="2" id="KW-1185">Reference proteome</keyword>
<evidence type="ECO:0000313" key="1">
    <source>
        <dbReference type="EMBL" id="GFR77162.1"/>
    </source>
</evidence>
<protein>
    <submittedName>
        <fullName evidence="1">Purple acid phosphatase</fullName>
    </submittedName>
</protein>
<name>A0AAV4FV75_9GAST</name>
<dbReference type="AlphaFoldDB" id="A0AAV4FV75"/>
<proteinExistence type="predicted"/>
<reference evidence="1 2" key="1">
    <citation type="journal article" date="2021" name="Elife">
        <title>Chloroplast acquisition without the gene transfer in kleptoplastic sea slugs, Plakobranchus ocellatus.</title>
        <authorList>
            <person name="Maeda T."/>
            <person name="Takahashi S."/>
            <person name="Yoshida T."/>
            <person name="Shimamura S."/>
            <person name="Takaki Y."/>
            <person name="Nagai Y."/>
            <person name="Toyoda A."/>
            <person name="Suzuki Y."/>
            <person name="Arimoto A."/>
            <person name="Ishii H."/>
            <person name="Satoh N."/>
            <person name="Nishiyama T."/>
            <person name="Hasebe M."/>
            <person name="Maruyama T."/>
            <person name="Minagawa J."/>
            <person name="Obokata J."/>
            <person name="Shigenobu S."/>
        </authorList>
    </citation>
    <scope>NUCLEOTIDE SEQUENCE [LARGE SCALE GENOMIC DNA]</scope>
</reference>
<sequence length="132" mass="15741">MYIECDFAYDLSKDQGRVGDTFMEQIEPLAATLPYMTCNGNHENYYNFSNYKARFNMPNDNKKMYYSFNVGPIHFVSMSTEFMYFPNYGFQQIFDHYEFVKNDLIVSELVRGGTRSRSRLTRILIFFCNRKN</sequence>
<accession>A0AAV4FV75</accession>
<dbReference type="EMBL" id="BMAT01004624">
    <property type="protein sequence ID" value="GFR77162.1"/>
    <property type="molecule type" value="Genomic_DNA"/>
</dbReference>
<organism evidence="1 2">
    <name type="scientific">Elysia marginata</name>
    <dbReference type="NCBI Taxonomy" id="1093978"/>
    <lineage>
        <taxon>Eukaryota</taxon>
        <taxon>Metazoa</taxon>
        <taxon>Spiralia</taxon>
        <taxon>Lophotrochozoa</taxon>
        <taxon>Mollusca</taxon>
        <taxon>Gastropoda</taxon>
        <taxon>Heterobranchia</taxon>
        <taxon>Euthyneura</taxon>
        <taxon>Panpulmonata</taxon>
        <taxon>Sacoglossa</taxon>
        <taxon>Placobranchoidea</taxon>
        <taxon>Plakobranchidae</taxon>
        <taxon>Elysia</taxon>
    </lineage>
</organism>